<organism evidence="2 3">
    <name type="scientific">Candidatus Accumulibacter phosphatis</name>
    <dbReference type="NCBI Taxonomy" id="327160"/>
    <lineage>
        <taxon>Bacteria</taxon>
        <taxon>Pseudomonadati</taxon>
        <taxon>Pseudomonadota</taxon>
        <taxon>Betaproteobacteria</taxon>
        <taxon>Candidatus Accumulibacter</taxon>
    </lineage>
</organism>
<protein>
    <submittedName>
        <fullName evidence="2">Uncharacterized protein</fullName>
    </submittedName>
</protein>
<name>A0A080LU33_9PROT</name>
<dbReference type="Proteomes" id="UP000020077">
    <property type="component" value="Unassembled WGS sequence"/>
</dbReference>
<comment type="caution">
    <text evidence="2">The sequence shown here is derived from an EMBL/GenBank/DDBJ whole genome shotgun (WGS) entry which is preliminary data.</text>
</comment>
<evidence type="ECO:0000313" key="3">
    <source>
        <dbReference type="Proteomes" id="UP000020077"/>
    </source>
</evidence>
<reference evidence="2 3" key="1">
    <citation type="submission" date="2014-02" db="EMBL/GenBank/DDBJ databases">
        <title>Expanding our view of genomic diversity in Candidatus Accumulibacter clades.</title>
        <authorList>
            <person name="Skennerton C.T."/>
            <person name="Barr J.J."/>
            <person name="Slater F.R."/>
            <person name="Bond P.L."/>
            <person name="Tyson G.W."/>
        </authorList>
    </citation>
    <scope>NUCLEOTIDE SEQUENCE [LARGE SCALE GENOMIC DNA]</scope>
    <source>
        <strain evidence="3">BA-91</strain>
    </source>
</reference>
<proteinExistence type="predicted"/>
<evidence type="ECO:0000256" key="1">
    <source>
        <dbReference type="SAM" id="MobiDB-lite"/>
    </source>
</evidence>
<accession>A0A080LU33</accession>
<gene>
    <name evidence="2" type="ORF">AW09_002806</name>
</gene>
<evidence type="ECO:0000313" key="2">
    <source>
        <dbReference type="EMBL" id="KFB72021.1"/>
    </source>
</evidence>
<dbReference type="AlphaFoldDB" id="A0A080LU33"/>
<sequence>MVDERQFSKRQISDARPCIDEQIIVDEHRRGAPKMSANASATAENPDSHGGVTGFICLPNLPVMVGKKAVLLGPKRTRLPITA</sequence>
<feature type="region of interest" description="Disordered" evidence="1">
    <location>
        <begin position="29"/>
        <end position="50"/>
    </location>
</feature>
<dbReference type="EMBL" id="JDVG02000454">
    <property type="protein sequence ID" value="KFB72021.1"/>
    <property type="molecule type" value="Genomic_DNA"/>
</dbReference>